<proteinExistence type="predicted"/>
<dbReference type="Proteomes" id="UP000305792">
    <property type="component" value="Unassembled WGS sequence"/>
</dbReference>
<dbReference type="EMBL" id="STGX01000012">
    <property type="protein sequence ID" value="THV26996.1"/>
    <property type="molecule type" value="Genomic_DNA"/>
</dbReference>
<reference evidence="1 2" key="1">
    <citation type="journal article" date="2018" name="Int. J. Syst. Evol. Microbiol.">
        <title>Glycomyces paridis sp. nov., isolated from the medicinal plant Paris polyphylla.</title>
        <authorList>
            <person name="Fang X.M."/>
            <person name="Bai J.L."/>
            <person name="Su J."/>
            <person name="Zhao L.L."/>
            <person name="Liu H.Y."/>
            <person name="Ma B.P."/>
            <person name="Zhang Y.Q."/>
            <person name="Yu L.Y."/>
        </authorList>
    </citation>
    <scope>NUCLEOTIDE SEQUENCE [LARGE SCALE GENOMIC DNA]</scope>
    <source>
        <strain evidence="1 2">CPCC 204357</strain>
    </source>
</reference>
<comment type="caution">
    <text evidence="1">The sequence shown here is derived from an EMBL/GenBank/DDBJ whole genome shotgun (WGS) entry which is preliminary data.</text>
</comment>
<sequence length="182" mass="20217">MPGAHEKGIAMQEIVQFEGKKPIWAEVVSAISDALNPLGAAAETVSHIGACITEIRRFKRIENIIARQQGIIQEQIWVRQVQIIRQFELERDHSRELSVQLGGISRAMQNMVNICGQPRIELEQRIIATETIAVLSGNIGHVLMHRGDNLVKLSEVLQLGPADFAIANWQALEGKRDRSGGQ</sequence>
<keyword evidence="2" id="KW-1185">Reference proteome</keyword>
<protein>
    <submittedName>
        <fullName evidence="1">Uncharacterized protein</fullName>
    </submittedName>
</protein>
<name>A0A4V4HNQ3_9ACTN</name>
<evidence type="ECO:0000313" key="1">
    <source>
        <dbReference type="EMBL" id="THV26996.1"/>
    </source>
</evidence>
<dbReference type="AlphaFoldDB" id="A0A4V4HNQ3"/>
<accession>A0A4V4HNQ3</accession>
<organism evidence="1 2">
    <name type="scientific">Glycomyces paridis</name>
    <dbReference type="NCBI Taxonomy" id="2126555"/>
    <lineage>
        <taxon>Bacteria</taxon>
        <taxon>Bacillati</taxon>
        <taxon>Actinomycetota</taxon>
        <taxon>Actinomycetes</taxon>
        <taxon>Glycomycetales</taxon>
        <taxon>Glycomycetaceae</taxon>
        <taxon>Glycomyces</taxon>
    </lineage>
</organism>
<gene>
    <name evidence="1" type="ORF">E9998_16060</name>
</gene>
<evidence type="ECO:0000313" key="2">
    <source>
        <dbReference type="Proteomes" id="UP000305792"/>
    </source>
</evidence>